<feature type="transmembrane region" description="Helical" evidence="1">
    <location>
        <begin position="105"/>
        <end position="129"/>
    </location>
</feature>
<reference evidence="2 3" key="1">
    <citation type="submission" date="2018-09" db="EMBL/GenBank/DDBJ databases">
        <authorList>
            <person name="Zhu H."/>
        </authorList>
    </citation>
    <scope>NUCLEOTIDE SEQUENCE [LARGE SCALE GENOMIC DNA]</scope>
    <source>
        <strain evidence="2 3">K1W22B-8</strain>
    </source>
</reference>
<feature type="transmembrane region" description="Helical" evidence="1">
    <location>
        <begin position="30"/>
        <end position="52"/>
    </location>
</feature>
<evidence type="ECO:0000256" key="1">
    <source>
        <dbReference type="SAM" id="Phobius"/>
    </source>
</evidence>
<keyword evidence="1" id="KW-1133">Transmembrane helix</keyword>
<keyword evidence="3" id="KW-1185">Reference proteome</keyword>
<dbReference type="RefSeq" id="WP_119781418.1">
    <property type="nucleotide sequence ID" value="NZ_QYUK01000011.1"/>
</dbReference>
<dbReference type="OrthoDB" id="8479094at2"/>
<keyword evidence="1" id="KW-0472">Membrane</keyword>
<evidence type="ECO:0008006" key="4">
    <source>
        <dbReference type="Google" id="ProtNLM"/>
    </source>
</evidence>
<comment type="caution">
    <text evidence="2">The sequence shown here is derived from an EMBL/GenBank/DDBJ whole genome shotgun (WGS) entry which is preliminary data.</text>
</comment>
<sequence length="157" mass="17132">MNRVLTVQGRVLWALMLREMATRFGSLRTGYVFALVEPASQVIILYVVHLAIVTPTPHFIPMFIFFITGVLPWSTFSGTVRRVQGAVAANQALLMYPQVSGLDVVLGRAIVEIATMTAVLAIMAGLALVIEGARCRKTRCWPSSCSGRPGCWAPPWG</sequence>
<organism evidence="2 3">
    <name type="scientific">Oleomonas cavernae</name>
    <dbReference type="NCBI Taxonomy" id="2320859"/>
    <lineage>
        <taxon>Bacteria</taxon>
        <taxon>Pseudomonadati</taxon>
        <taxon>Pseudomonadota</taxon>
        <taxon>Alphaproteobacteria</taxon>
        <taxon>Acetobacterales</taxon>
        <taxon>Acetobacteraceae</taxon>
        <taxon>Oleomonas</taxon>
    </lineage>
</organism>
<proteinExistence type="predicted"/>
<accession>A0A418WHV4</accession>
<dbReference type="EMBL" id="QYUK01000011">
    <property type="protein sequence ID" value="RJF89479.1"/>
    <property type="molecule type" value="Genomic_DNA"/>
</dbReference>
<gene>
    <name evidence="2" type="ORF">D3874_22960</name>
</gene>
<name>A0A418WHV4_9PROT</name>
<dbReference type="Proteomes" id="UP000284605">
    <property type="component" value="Unassembled WGS sequence"/>
</dbReference>
<dbReference type="AlphaFoldDB" id="A0A418WHV4"/>
<protein>
    <recommendedName>
        <fullName evidence="4">ABC-2 type transporter domain-containing protein</fullName>
    </recommendedName>
</protein>
<keyword evidence="1" id="KW-0812">Transmembrane</keyword>
<evidence type="ECO:0000313" key="3">
    <source>
        <dbReference type="Proteomes" id="UP000284605"/>
    </source>
</evidence>
<evidence type="ECO:0000313" key="2">
    <source>
        <dbReference type="EMBL" id="RJF89479.1"/>
    </source>
</evidence>